<gene>
    <name evidence="1" type="ORF">GCM10008025_00180</name>
</gene>
<name>A0A916RKT3_9BACI</name>
<reference evidence="1" key="2">
    <citation type="submission" date="2020-09" db="EMBL/GenBank/DDBJ databases">
        <authorList>
            <person name="Sun Q."/>
            <person name="Zhou Y."/>
        </authorList>
    </citation>
    <scope>NUCLEOTIDE SEQUENCE</scope>
    <source>
        <strain evidence="1">CGMCC 1.12408</strain>
    </source>
</reference>
<comment type="caution">
    <text evidence="1">The sequence shown here is derived from an EMBL/GenBank/DDBJ whole genome shotgun (WGS) entry which is preliminary data.</text>
</comment>
<keyword evidence="2" id="KW-1185">Reference proteome</keyword>
<evidence type="ECO:0000313" key="1">
    <source>
        <dbReference type="EMBL" id="GGA60106.1"/>
    </source>
</evidence>
<dbReference type="Proteomes" id="UP000613512">
    <property type="component" value="Unassembled WGS sequence"/>
</dbReference>
<protein>
    <submittedName>
        <fullName evidence="1">ATP synthase F1 subunit delta</fullName>
    </submittedName>
</protein>
<proteinExistence type="predicted"/>
<dbReference type="RefSeq" id="WP_188382646.1">
    <property type="nucleotide sequence ID" value="NZ_BMEY01000001.1"/>
</dbReference>
<dbReference type="EMBL" id="BMEY01000001">
    <property type="protein sequence ID" value="GGA60106.1"/>
    <property type="molecule type" value="Genomic_DNA"/>
</dbReference>
<sequence>MSLASKLRSKGIIVMEIENKGNDYRNQWLESFYEPMNEKTRNHRHYLWELIHSGFKDYIEGKEANKYFDRVNKQYCYIFFQDSNDVLKVEFASEMKAIDLLNEFGEYSDVYVVDKGFNWTYVIPHEKGIYGPYFYRKNKGR</sequence>
<accession>A0A916RKT3</accession>
<dbReference type="InterPro" id="IPR025454">
    <property type="entry name" value="DUF4275"/>
</dbReference>
<evidence type="ECO:0000313" key="2">
    <source>
        <dbReference type="Proteomes" id="UP000613512"/>
    </source>
</evidence>
<reference evidence="1" key="1">
    <citation type="journal article" date="2014" name="Int. J. Syst. Evol. Microbiol.">
        <title>Complete genome sequence of Corynebacterium casei LMG S-19264T (=DSM 44701T), isolated from a smear-ripened cheese.</title>
        <authorList>
            <consortium name="US DOE Joint Genome Institute (JGI-PGF)"/>
            <person name="Walter F."/>
            <person name="Albersmeier A."/>
            <person name="Kalinowski J."/>
            <person name="Ruckert C."/>
        </authorList>
    </citation>
    <scope>NUCLEOTIDE SEQUENCE</scope>
    <source>
        <strain evidence="1">CGMCC 1.12408</strain>
    </source>
</reference>
<dbReference type="AlphaFoldDB" id="A0A916RKT3"/>
<organism evidence="1 2">
    <name type="scientific">Ornithinibacillus halotolerans</name>
    <dbReference type="NCBI Taxonomy" id="1274357"/>
    <lineage>
        <taxon>Bacteria</taxon>
        <taxon>Bacillati</taxon>
        <taxon>Bacillota</taxon>
        <taxon>Bacilli</taxon>
        <taxon>Bacillales</taxon>
        <taxon>Bacillaceae</taxon>
        <taxon>Ornithinibacillus</taxon>
    </lineage>
</organism>
<dbReference type="Pfam" id="PF14101">
    <property type="entry name" value="DUF4275"/>
    <property type="match status" value="1"/>
</dbReference>